<gene>
    <name evidence="9" type="primary">glpT_2</name>
    <name evidence="9" type="ORF">NCTC8272_00371</name>
</gene>
<dbReference type="InterPro" id="IPR011701">
    <property type="entry name" value="MFS"/>
</dbReference>
<feature type="transmembrane region" description="Helical" evidence="7">
    <location>
        <begin position="64"/>
        <end position="83"/>
    </location>
</feature>
<protein>
    <submittedName>
        <fullName evidence="9">Phosphoglycerate transporter</fullName>
    </submittedName>
</protein>
<dbReference type="PROSITE" id="PS50850">
    <property type="entry name" value="MFS"/>
    <property type="match status" value="1"/>
</dbReference>
<evidence type="ECO:0000256" key="4">
    <source>
        <dbReference type="ARBA" id="ARBA00022692"/>
    </source>
</evidence>
<keyword evidence="3" id="KW-0997">Cell inner membrane</keyword>
<dbReference type="EMBL" id="LR134149">
    <property type="protein sequence ID" value="VEA31320.1"/>
    <property type="molecule type" value="Genomic_DNA"/>
</dbReference>
<evidence type="ECO:0000259" key="8">
    <source>
        <dbReference type="PROSITE" id="PS50850"/>
    </source>
</evidence>
<sequence length="153" mass="16333">MLTILKTGQSAHKVPPEKVQATYGRYRIQALLSVFLGYLAYYIVRNNFTLSTPYLKEQLDLSATQIGLLSSCMLIAYGISKGVMSSLADKASPKVFMACGLVLCAIVNVGLGFSSAFWIFAALVVFNGLFQGMGVGPRLLPLQTGSLVGSADA</sequence>
<dbReference type="GO" id="GO:0061513">
    <property type="term" value="F:glucose 6-phosphate:phosphate antiporter activity"/>
    <property type="evidence" value="ECO:0007669"/>
    <property type="project" value="TreeGrafter"/>
</dbReference>
<keyword evidence="2" id="KW-1003">Cell membrane</keyword>
<keyword evidence="5 7" id="KW-1133">Transmembrane helix</keyword>
<dbReference type="InterPro" id="IPR051337">
    <property type="entry name" value="OPA_Antiporter"/>
</dbReference>
<accession>A0A447P668</accession>
<dbReference type="GO" id="GO:0005886">
    <property type="term" value="C:plasma membrane"/>
    <property type="evidence" value="ECO:0007669"/>
    <property type="project" value="UniProtKB-SubCell"/>
</dbReference>
<dbReference type="SUPFAM" id="SSF103473">
    <property type="entry name" value="MFS general substrate transporter"/>
    <property type="match status" value="1"/>
</dbReference>
<evidence type="ECO:0000256" key="3">
    <source>
        <dbReference type="ARBA" id="ARBA00022519"/>
    </source>
</evidence>
<evidence type="ECO:0000313" key="9">
    <source>
        <dbReference type="EMBL" id="VEA31320.1"/>
    </source>
</evidence>
<feature type="domain" description="Major facilitator superfamily (MFS) profile" evidence="8">
    <location>
        <begin position="26"/>
        <end position="153"/>
    </location>
</feature>
<feature type="transmembrane region" description="Helical" evidence="7">
    <location>
        <begin position="95"/>
        <end position="126"/>
    </location>
</feature>
<evidence type="ECO:0000256" key="5">
    <source>
        <dbReference type="ARBA" id="ARBA00022989"/>
    </source>
</evidence>
<dbReference type="InterPro" id="IPR020846">
    <property type="entry name" value="MFS_dom"/>
</dbReference>
<proteinExistence type="predicted"/>
<feature type="transmembrane region" description="Helical" evidence="7">
    <location>
        <begin position="26"/>
        <end position="44"/>
    </location>
</feature>
<evidence type="ECO:0000256" key="7">
    <source>
        <dbReference type="SAM" id="Phobius"/>
    </source>
</evidence>
<keyword evidence="6 7" id="KW-0472">Membrane</keyword>
<evidence type="ECO:0000256" key="1">
    <source>
        <dbReference type="ARBA" id="ARBA00004429"/>
    </source>
</evidence>
<dbReference type="PANTHER" id="PTHR43826">
    <property type="entry name" value="GLUCOSE-6-PHOSPHATE EXCHANGER SLC37A4"/>
    <property type="match status" value="1"/>
</dbReference>
<name>A0A447P668_SALET</name>
<dbReference type="PANTHER" id="PTHR43826:SF6">
    <property type="entry name" value="GLYCEROL-3-PHOSPHATE TRANSPORTER"/>
    <property type="match status" value="1"/>
</dbReference>
<dbReference type="Proteomes" id="UP000277214">
    <property type="component" value="Chromosome 1"/>
</dbReference>
<dbReference type="InterPro" id="IPR036259">
    <property type="entry name" value="MFS_trans_sf"/>
</dbReference>
<dbReference type="GO" id="GO:0035435">
    <property type="term" value="P:phosphate ion transmembrane transport"/>
    <property type="evidence" value="ECO:0007669"/>
    <property type="project" value="TreeGrafter"/>
</dbReference>
<evidence type="ECO:0000256" key="6">
    <source>
        <dbReference type="ARBA" id="ARBA00023136"/>
    </source>
</evidence>
<evidence type="ECO:0000313" key="10">
    <source>
        <dbReference type="Proteomes" id="UP000277214"/>
    </source>
</evidence>
<reference evidence="9 10" key="1">
    <citation type="submission" date="2018-12" db="EMBL/GenBank/DDBJ databases">
        <authorList>
            <consortium name="Pathogen Informatics"/>
        </authorList>
    </citation>
    <scope>NUCLEOTIDE SEQUENCE [LARGE SCALE GENOMIC DNA]</scope>
    <source>
        <strain evidence="9 10">NCTC8272</strain>
    </source>
</reference>
<dbReference type="AlphaFoldDB" id="A0A447P668"/>
<keyword evidence="4 7" id="KW-0812">Transmembrane</keyword>
<dbReference type="Gene3D" id="1.20.1250.20">
    <property type="entry name" value="MFS general substrate transporter like domains"/>
    <property type="match status" value="1"/>
</dbReference>
<dbReference type="Pfam" id="PF07690">
    <property type="entry name" value="MFS_1"/>
    <property type="match status" value="1"/>
</dbReference>
<organism evidence="9 10">
    <name type="scientific">Salmonella enterica I</name>
    <dbReference type="NCBI Taxonomy" id="59201"/>
    <lineage>
        <taxon>Bacteria</taxon>
        <taxon>Pseudomonadati</taxon>
        <taxon>Pseudomonadota</taxon>
        <taxon>Gammaproteobacteria</taxon>
        <taxon>Enterobacterales</taxon>
        <taxon>Enterobacteriaceae</taxon>
        <taxon>Salmonella</taxon>
    </lineage>
</organism>
<evidence type="ECO:0000256" key="2">
    <source>
        <dbReference type="ARBA" id="ARBA00022475"/>
    </source>
</evidence>
<comment type="subcellular location">
    <subcellularLocation>
        <location evidence="1">Cell inner membrane</location>
        <topology evidence="1">Multi-pass membrane protein</topology>
    </subcellularLocation>
</comment>